<dbReference type="PRINTS" id="PR00111">
    <property type="entry name" value="ABHYDROLASE"/>
</dbReference>
<dbReference type="PRINTS" id="PR00412">
    <property type="entry name" value="EPOXHYDRLASE"/>
</dbReference>
<sequence>MEHLTVRANGAAFHVARIGSGRPLLLLHGWPEFWLTWEPMMTRLADRYTLIAPDLRGFGDSDKPDAAAYGPDQHADDMLALLDALGIDKAGVVGHDVGGAVMQPLARKAPERAAGLLLFDFVYPGIGPRMAAPDRLNHIWYQSFHQMEMAPALVGATRESCRTYIGHFLRNWSHRKTAFDDVLEDFADNFFKPGNLAGGFAHYRAAHAARVRMMQGEAPALPPITVPTCVRWAEHDPLFPYAWTDRLGETFSNLDLKMFGNVGHFPHREDPDRAAFEIAGFFSSINWR</sequence>
<dbReference type="Pfam" id="PF00561">
    <property type="entry name" value="Abhydrolase_1"/>
    <property type="match status" value="1"/>
</dbReference>
<name>A0A508SUE4_9BRAD</name>
<dbReference type="SUPFAM" id="SSF53474">
    <property type="entry name" value="alpha/beta-Hydrolases"/>
    <property type="match status" value="1"/>
</dbReference>
<dbReference type="RefSeq" id="WP_139857234.1">
    <property type="nucleotide sequence ID" value="NZ_CAADFC020000004.1"/>
</dbReference>
<evidence type="ECO:0000259" key="2">
    <source>
        <dbReference type="Pfam" id="PF00561"/>
    </source>
</evidence>
<organism evidence="3 4">
    <name type="scientific">Bradyrhizobium ivorense</name>
    <dbReference type="NCBI Taxonomy" id="2511166"/>
    <lineage>
        <taxon>Bacteria</taxon>
        <taxon>Pseudomonadati</taxon>
        <taxon>Pseudomonadota</taxon>
        <taxon>Alphaproteobacteria</taxon>
        <taxon>Hyphomicrobiales</taxon>
        <taxon>Nitrobacteraceae</taxon>
        <taxon>Bradyrhizobium</taxon>
    </lineage>
</organism>
<dbReference type="InterPro" id="IPR000073">
    <property type="entry name" value="AB_hydrolase_1"/>
</dbReference>
<protein>
    <submittedName>
        <fullName evidence="3">Soluble epoxide hydrolase</fullName>
        <ecNumber evidence="3">3.3.2.10</ecNumber>
    </submittedName>
</protein>
<dbReference type="InterPro" id="IPR000639">
    <property type="entry name" value="Epox_hydrolase-like"/>
</dbReference>
<gene>
    <name evidence="3" type="ORF">CI1B_04610</name>
</gene>
<dbReference type="GO" id="GO:0004301">
    <property type="term" value="F:epoxide hydrolase activity"/>
    <property type="evidence" value="ECO:0007669"/>
    <property type="project" value="UniProtKB-EC"/>
</dbReference>
<dbReference type="EMBL" id="CAADFC020000004">
    <property type="protein sequence ID" value="VIO65361.1"/>
    <property type="molecule type" value="Genomic_DNA"/>
</dbReference>
<dbReference type="InterPro" id="IPR029058">
    <property type="entry name" value="AB_hydrolase_fold"/>
</dbReference>
<dbReference type="Gene3D" id="3.40.50.1820">
    <property type="entry name" value="alpha/beta hydrolase"/>
    <property type="match status" value="1"/>
</dbReference>
<proteinExistence type="predicted"/>
<dbReference type="EC" id="3.3.2.10" evidence="3"/>
<keyword evidence="4" id="KW-1185">Reference proteome</keyword>
<accession>A0A508SUE4</accession>
<dbReference type="AlphaFoldDB" id="A0A508SUE4"/>
<comment type="caution">
    <text evidence="3">The sequence shown here is derived from an EMBL/GenBank/DDBJ whole genome shotgun (WGS) entry which is preliminary data.</text>
</comment>
<dbReference type="PANTHER" id="PTHR43329">
    <property type="entry name" value="EPOXIDE HYDROLASE"/>
    <property type="match status" value="1"/>
</dbReference>
<feature type="domain" description="AB hydrolase-1" evidence="2">
    <location>
        <begin position="23"/>
        <end position="270"/>
    </location>
</feature>
<keyword evidence="1 3" id="KW-0378">Hydrolase</keyword>
<evidence type="ECO:0000313" key="4">
    <source>
        <dbReference type="Proteomes" id="UP000328092"/>
    </source>
</evidence>
<dbReference type="OrthoDB" id="9812774at2"/>
<reference evidence="3" key="1">
    <citation type="submission" date="2019-02" db="EMBL/GenBank/DDBJ databases">
        <authorList>
            <person name="Pothier F.J."/>
        </authorList>
    </citation>
    <scope>NUCLEOTIDE SEQUENCE</scope>
    <source>
        <strain evidence="3">CI-1B</strain>
    </source>
</reference>
<dbReference type="Proteomes" id="UP000328092">
    <property type="component" value="Unassembled WGS sequence"/>
</dbReference>
<evidence type="ECO:0000313" key="3">
    <source>
        <dbReference type="EMBL" id="VIO65361.1"/>
    </source>
</evidence>
<evidence type="ECO:0000256" key="1">
    <source>
        <dbReference type="ARBA" id="ARBA00022801"/>
    </source>
</evidence>